<comment type="caution">
    <text evidence="1">The sequence shown here is derived from an EMBL/GenBank/DDBJ whole genome shotgun (WGS) entry which is preliminary data.</text>
</comment>
<keyword evidence="2" id="KW-1185">Reference proteome</keyword>
<evidence type="ECO:0000313" key="2">
    <source>
        <dbReference type="Proteomes" id="UP001060085"/>
    </source>
</evidence>
<protein>
    <submittedName>
        <fullName evidence="1">Uncharacterized protein</fullName>
    </submittedName>
</protein>
<accession>A0ACC0ATD7</accession>
<proteinExistence type="predicted"/>
<name>A0ACC0ATD7_CATRO</name>
<organism evidence="1 2">
    <name type="scientific">Catharanthus roseus</name>
    <name type="common">Madagascar periwinkle</name>
    <name type="synonym">Vinca rosea</name>
    <dbReference type="NCBI Taxonomy" id="4058"/>
    <lineage>
        <taxon>Eukaryota</taxon>
        <taxon>Viridiplantae</taxon>
        <taxon>Streptophyta</taxon>
        <taxon>Embryophyta</taxon>
        <taxon>Tracheophyta</taxon>
        <taxon>Spermatophyta</taxon>
        <taxon>Magnoliopsida</taxon>
        <taxon>eudicotyledons</taxon>
        <taxon>Gunneridae</taxon>
        <taxon>Pentapetalae</taxon>
        <taxon>asterids</taxon>
        <taxon>lamiids</taxon>
        <taxon>Gentianales</taxon>
        <taxon>Apocynaceae</taxon>
        <taxon>Rauvolfioideae</taxon>
        <taxon>Vinceae</taxon>
        <taxon>Catharanthinae</taxon>
        <taxon>Catharanthus</taxon>
    </lineage>
</organism>
<evidence type="ECO:0000313" key="1">
    <source>
        <dbReference type="EMBL" id="KAI5664001.1"/>
    </source>
</evidence>
<gene>
    <name evidence="1" type="ORF">M9H77_23324</name>
</gene>
<reference evidence="2" key="1">
    <citation type="journal article" date="2023" name="Nat. Plants">
        <title>Single-cell RNA sequencing provides a high-resolution roadmap for understanding the multicellular compartmentation of specialized metabolism.</title>
        <authorList>
            <person name="Sun S."/>
            <person name="Shen X."/>
            <person name="Li Y."/>
            <person name="Li Y."/>
            <person name="Wang S."/>
            <person name="Li R."/>
            <person name="Zhang H."/>
            <person name="Shen G."/>
            <person name="Guo B."/>
            <person name="Wei J."/>
            <person name="Xu J."/>
            <person name="St-Pierre B."/>
            <person name="Chen S."/>
            <person name="Sun C."/>
        </authorList>
    </citation>
    <scope>NUCLEOTIDE SEQUENCE [LARGE SCALE GENOMIC DNA]</scope>
</reference>
<dbReference type="Proteomes" id="UP001060085">
    <property type="component" value="Linkage Group LG05"/>
</dbReference>
<dbReference type="EMBL" id="CM044705">
    <property type="protein sequence ID" value="KAI5664001.1"/>
    <property type="molecule type" value="Genomic_DNA"/>
</dbReference>
<sequence>MYNEHNDNYSYGGYSCRRSSQTLGTTPRLLSYNNLKLYLLYRTFGSYDYAAWKGRMGAQLIKIWSLMKQALRTKFVVENHDGQRQGQAKGKFMESSMGEKSIKVNELSQAQDVVDRKVIHHEKNT</sequence>